<evidence type="ECO:0000256" key="1">
    <source>
        <dbReference type="SAM" id="Phobius"/>
    </source>
</evidence>
<reference evidence="2" key="1">
    <citation type="submission" date="2022-05" db="EMBL/GenBank/DDBJ databases">
        <title>Brevundimonas albigilva TT17 genome sequence.</title>
        <authorList>
            <person name="Lee K."/>
            <person name="Son H."/>
        </authorList>
    </citation>
    <scope>NUCLEOTIDE SEQUENCE</scope>
    <source>
        <strain evidence="2">TT17</strain>
    </source>
</reference>
<keyword evidence="1" id="KW-0812">Transmembrane</keyword>
<feature type="transmembrane region" description="Helical" evidence="1">
    <location>
        <begin position="6"/>
        <end position="26"/>
    </location>
</feature>
<dbReference type="RefSeq" id="WP_249750187.1">
    <property type="nucleotide sequence ID" value="NZ_CP097298.1"/>
</dbReference>
<sequence length="130" mass="14160">MRAMAIGAALTLLSFVAAGLFLRLPFLKSRTAIPHDPLAEDLTEWPGLIGLMLKPRWRRIYNAIVLAGVHLLFLAFHVFVVVSVSRDPSGLGFGVLLVTLILASGMFTIWGSAFRNTQALKSGPAQETTR</sequence>
<proteinExistence type="predicted"/>
<dbReference type="EMBL" id="CP097649">
    <property type="protein sequence ID" value="URI14004.1"/>
    <property type="molecule type" value="Genomic_DNA"/>
</dbReference>
<name>A0ABY4SLP8_9CAUL</name>
<accession>A0ABY4SLP8</accession>
<evidence type="ECO:0000313" key="3">
    <source>
        <dbReference type="Proteomes" id="UP001055429"/>
    </source>
</evidence>
<keyword evidence="1" id="KW-1133">Transmembrane helix</keyword>
<gene>
    <name evidence="2" type="ORF">M8231_09190</name>
</gene>
<feature type="transmembrane region" description="Helical" evidence="1">
    <location>
        <begin position="90"/>
        <end position="111"/>
    </location>
</feature>
<organism evidence="2 3">
    <name type="scientific">Brevundimonas albigilva</name>
    <dbReference type="NCBI Taxonomy" id="1312364"/>
    <lineage>
        <taxon>Bacteria</taxon>
        <taxon>Pseudomonadati</taxon>
        <taxon>Pseudomonadota</taxon>
        <taxon>Alphaproteobacteria</taxon>
        <taxon>Caulobacterales</taxon>
        <taxon>Caulobacteraceae</taxon>
        <taxon>Brevundimonas</taxon>
    </lineage>
</organism>
<protein>
    <submittedName>
        <fullName evidence="2">Uncharacterized protein</fullName>
    </submittedName>
</protein>
<keyword evidence="1" id="KW-0472">Membrane</keyword>
<evidence type="ECO:0000313" key="2">
    <source>
        <dbReference type="EMBL" id="URI14004.1"/>
    </source>
</evidence>
<keyword evidence="3" id="KW-1185">Reference proteome</keyword>
<dbReference type="Proteomes" id="UP001055429">
    <property type="component" value="Chromosome"/>
</dbReference>
<feature type="transmembrane region" description="Helical" evidence="1">
    <location>
        <begin position="60"/>
        <end position="84"/>
    </location>
</feature>